<proteinExistence type="predicted"/>
<feature type="compositionally biased region" description="Polar residues" evidence="1">
    <location>
        <begin position="432"/>
        <end position="446"/>
    </location>
</feature>
<dbReference type="KEGG" id="more:E1B28_001237"/>
<keyword evidence="3" id="KW-1185">Reference proteome</keyword>
<feature type="compositionally biased region" description="Polar residues" evidence="1">
    <location>
        <begin position="1"/>
        <end position="17"/>
    </location>
</feature>
<feature type="region of interest" description="Disordered" evidence="1">
    <location>
        <begin position="873"/>
        <end position="894"/>
    </location>
</feature>
<evidence type="ECO:0000313" key="3">
    <source>
        <dbReference type="Proteomes" id="UP001049176"/>
    </source>
</evidence>
<dbReference type="EMBL" id="CM032181">
    <property type="protein sequence ID" value="KAG7099382.1"/>
    <property type="molecule type" value="Genomic_DNA"/>
</dbReference>
<dbReference type="RefSeq" id="XP_043015852.1">
    <property type="nucleotide sequence ID" value="XM_043147147.1"/>
</dbReference>
<dbReference type="GeneID" id="66070313"/>
<feature type="compositionally biased region" description="Low complexity" evidence="1">
    <location>
        <begin position="481"/>
        <end position="516"/>
    </location>
</feature>
<comment type="caution">
    <text evidence="2">The sequence shown here is derived from an EMBL/GenBank/DDBJ whole genome shotgun (WGS) entry which is preliminary data.</text>
</comment>
<feature type="compositionally biased region" description="Gly residues" evidence="1">
    <location>
        <begin position="360"/>
        <end position="369"/>
    </location>
</feature>
<feature type="compositionally biased region" description="Basic and acidic residues" evidence="1">
    <location>
        <begin position="94"/>
        <end position="103"/>
    </location>
</feature>
<dbReference type="Proteomes" id="UP001049176">
    <property type="component" value="Chromosome 1"/>
</dbReference>
<sequence>MDTTTSQEPSNVSTPANENDIIHSEPLSSQHSPKEAPTPTRSLKIYTRAHILALHKSPLVSIPNGMPELKDWFGTENEQNLNRKDSEPSTPNSGRERRFRRDAEDGDLPPRPSFRSTASQPSQMGNFKHQSLRSSDRDLDRDREGERLRNFDRDRLSISGLRNKERDVAPHFSTGSSRGTTQQGTIAARRLEGRDGTRKEDWRRGNDSRRSERSEITRDERDPRRDSSRTRRDPSSSRRDHDTRRERERDREEYRRERDRDEPRRDREDAELDDPKKWREEGRRDPRRERGREKPSHENSWENGDRRWGLAEDKDRAKKGTGRDKKSNATDDFKDREERRSEREKEKEPAWMDTYIPSSSGGGILGGKGSDGELDGIQAWKKNMKEKEQQAQKALNSADHDAPGVAPQRENPEEQMDEIQRFKKMMELAQKQKGSQTESLATNPSISAAEPLTDTTSSGGRKSQEDVPTVKTSPIPATDPSQSLLSLLASADVSRTPSSQPTPISTISNNSISKPSKATDSPLTVERTPDSAPTSSITGTAPQGSRLLALGSRAPIKPQPNSQASLPNGTMLPLAVQPVHKASLPIGPVQVVPKAPSRASNSFSPFEEQREHGEILRQATGERHLPSEAVGWPDSSNFDHPTSGHSVGRGSRFAKFFDAKVKETSVQPPALPKSTTPVGFVSSSPIPGQRQDPVFHSVNSPIVDENVTVEDLFAKLSMGTQLQRSNPQHSAQGPSLGFGHQTQNIQHFQQQQQLQSQHLHQHNNTRLETFTESRNFTPDGLVPGLRSVPPPRTRDNGMFQDSIDEAVLLNAQQRLALQQQRGYEQLYPGSLSTGFGQQGNRSVGLSLQQQQFRGGPSPTLQGPHVPLQQQRLPPGLANLGGRPPHDPTQLLGLQGSLGSQLHGLQVNPQQQGFSNFHPQPTNVGFGGPQPQLRGPPPGSAHTLPAHQLGGLGLPGGLDLRNANQQQSQLLAMSSLGGGALRGVGNNGYNPVSSAQLQNPLLAQMRQQQQPPPQLPPHMIPHMIPPHLQQPGPVTGNQSAQDLMALLMGGAHHRE</sequence>
<feature type="compositionally biased region" description="Low complexity" evidence="1">
    <location>
        <begin position="173"/>
        <end position="185"/>
    </location>
</feature>
<evidence type="ECO:0000256" key="1">
    <source>
        <dbReference type="SAM" id="MobiDB-lite"/>
    </source>
</evidence>
<feature type="compositionally biased region" description="Polar residues" evidence="1">
    <location>
        <begin position="531"/>
        <end position="543"/>
    </location>
</feature>
<protein>
    <submittedName>
        <fullName evidence="2">Uncharacterized protein</fullName>
    </submittedName>
</protein>
<feature type="compositionally biased region" description="Polar residues" evidence="1">
    <location>
        <begin position="909"/>
        <end position="922"/>
    </location>
</feature>
<dbReference type="AlphaFoldDB" id="A0A9P7V3B6"/>
<organism evidence="2 3">
    <name type="scientific">Marasmius oreades</name>
    <name type="common">fairy-ring Marasmius</name>
    <dbReference type="NCBI Taxonomy" id="181124"/>
    <lineage>
        <taxon>Eukaryota</taxon>
        <taxon>Fungi</taxon>
        <taxon>Dikarya</taxon>
        <taxon>Basidiomycota</taxon>
        <taxon>Agaricomycotina</taxon>
        <taxon>Agaricomycetes</taxon>
        <taxon>Agaricomycetidae</taxon>
        <taxon>Agaricales</taxon>
        <taxon>Marasmiineae</taxon>
        <taxon>Marasmiaceae</taxon>
        <taxon>Marasmius</taxon>
    </lineage>
</organism>
<feature type="compositionally biased region" description="Polar residues" evidence="1">
    <location>
        <begin position="673"/>
        <end position="686"/>
    </location>
</feature>
<feature type="region of interest" description="Disordered" evidence="1">
    <location>
        <begin position="1"/>
        <end position="42"/>
    </location>
</feature>
<feature type="region of interest" description="Disordered" evidence="1">
    <location>
        <begin position="667"/>
        <end position="687"/>
    </location>
</feature>
<feature type="compositionally biased region" description="Basic and acidic residues" evidence="1">
    <location>
        <begin position="189"/>
        <end position="350"/>
    </location>
</feature>
<gene>
    <name evidence="2" type="ORF">E1B28_001237</name>
</gene>
<feature type="compositionally biased region" description="Basic and acidic residues" evidence="1">
    <location>
        <begin position="134"/>
        <end position="169"/>
    </location>
</feature>
<feature type="region of interest" description="Disordered" evidence="1">
    <location>
        <begin position="909"/>
        <end position="957"/>
    </location>
</feature>
<feature type="compositionally biased region" description="Polar residues" evidence="1">
    <location>
        <begin position="114"/>
        <end position="129"/>
    </location>
</feature>
<dbReference type="OrthoDB" id="2504266at2759"/>
<evidence type="ECO:0000313" key="2">
    <source>
        <dbReference type="EMBL" id="KAG7099382.1"/>
    </source>
</evidence>
<accession>A0A9P7V3B6</accession>
<feature type="region of interest" description="Disordered" evidence="1">
    <location>
        <begin position="56"/>
        <end position="543"/>
    </location>
</feature>
<name>A0A9P7V3B6_9AGAR</name>
<reference evidence="2" key="1">
    <citation type="journal article" date="2021" name="Genome Biol. Evol.">
        <title>The assembled and annotated genome of the fairy-ring fungus Marasmius oreades.</title>
        <authorList>
            <person name="Hiltunen M."/>
            <person name="Ament-Velasquez S.L."/>
            <person name="Johannesson H."/>
        </authorList>
    </citation>
    <scope>NUCLEOTIDE SEQUENCE</scope>
    <source>
        <strain evidence="2">03SP1</strain>
    </source>
</reference>